<reference evidence="1 2" key="1">
    <citation type="journal article" date="2018" name="Nat. Ecol. Evol.">
        <title>Pezizomycetes genomes reveal the molecular basis of ectomycorrhizal truffle lifestyle.</title>
        <authorList>
            <person name="Murat C."/>
            <person name="Payen T."/>
            <person name="Noel B."/>
            <person name="Kuo A."/>
            <person name="Morin E."/>
            <person name="Chen J."/>
            <person name="Kohler A."/>
            <person name="Krizsan K."/>
            <person name="Balestrini R."/>
            <person name="Da Silva C."/>
            <person name="Montanini B."/>
            <person name="Hainaut M."/>
            <person name="Levati E."/>
            <person name="Barry K.W."/>
            <person name="Belfiori B."/>
            <person name="Cichocki N."/>
            <person name="Clum A."/>
            <person name="Dockter R.B."/>
            <person name="Fauchery L."/>
            <person name="Guy J."/>
            <person name="Iotti M."/>
            <person name="Le Tacon F."/>
            <person name="Lindquist E.A."/>
            <person name="Lipzen A."/>
            <person name="Malagnac F."/>
            <person name="Mello A."/>
            <person name="Molinier V."/>
            <person name="Miyauchi S."/>
            <person name="Poulain J."/>
            <person name="Riccioni C."/>
            <person name="Rubini A."/>
            <person name="Sitrit Y."/>
            <person name="Splivallo R."/>
            <person name="Traeger S."/>
            <person name="Wang M."/>
            <person name="Zifcakova L."/>
            <person name="Wipf D."/>
            <person name="Zambonelli A."/>
            <person name="Paolocci F."/>
            <person name="Nowrousian M."/>
            <person name="Ottonello S."/>
            <person name="Baldrian P."/>
            <person name="Spatafora J.W."/>
            <person name="Henrissat B."/>
            <person name="Nagy L.G."/>
            <person name="Aury J.M."/>
            <person name="Wincker P."/>
            <person name="Grigoriev I.V."/>
            <person name="Bonfante P."/>
            <person name="Martin F.M."/>
        </authorList>
    </citation>
    <scope>NUCLEOTIDE SEQUENCE [LARGE SCALE GENOMIC DNA]</scope>
    <source>
        <strain evidence="1 2">CCBAS932</strain>
    </source>
</reference>
<protein>
    <recommendedName>
        <fullName evidence="3">Tyrosine specific protein phosphatases domain-containing protein</fullName>
    </recommendedName>
</protein>
<dbReference type="InParanoid" id="A0A3N4KKK2"/>
<evidence type="ECO:0000313" key="2">
    <source>
        <dbReference type="Proteomes" id="UP000277580"/>
    </source>
</evidence>
<dbReference type="AlphaFoldDB" id="A0A3N4KKK2"/>
<gene>
    <name evidence="1" type="ORF">P167DRAFT_550586</name>
</gene>
<dbReference type="OrthoDB" id="10445035at2759"/>
<keyword evidence="2" id="KW-1185">Reference proteome</keyword>
<dbReference type="Proteomes" id="UP000277580">
    <property type="component" value="Unassembled WGS sequence"/>
</dbReference>
<proteinExistence type="predicted"/>
<accession>A0A3N4KKK2</accession>
<dbReference type="EMBL" id="ML119439">
    <property type="protein sequence ID" value="RPB06335.1"/>
    <property type="molecule type" value="Genomic_DNA"/>
</dbReference>
<organism evidence="1 2">
    <name type="scientific">Morchella conica CCBAS932</name>
    <dbReference type="NCBI Taxonomy" id="1392247"/>
    <lineage>
        <taxon>Eukaryota</taxon>
        <taxon>Fungi</taxon>
        <taxon>Dikarya</taxon>
        <taxon>Ascomycota</taxon>
        <taxon>Pezizomycotina</taxon>
        <taxon>Pezizomycetes</taxon>
        <taxon>Pezizales</taxon>
        <taxon>Morchellaceae</taxon>
        <taxon>Morchella</taxon>
    </lineage>
</organism>
<dbReference type="InterPro" id="IPR016130">
    <property type="entry name" value="Tyr_Pase_AS"/>
</dbReference>
<dbReference type="PROSITE" id="PS00383">
    <property type="entry name" value="TYR_PHOSPHATASE_1"/>
    <property type="match status" value="1"/>
</dbReference>
<evidence type="ECO:0000313" key="1">
    <source>
        <dbReference type="EMBL" id="RPB06335.1"/>
    </source>
</evidence>
<name>A0A3N4KKK2_9PEZI</name>
<evidence type="ECO:0008006" key="3">
    <source>
        <dbReference type="Google" id="ProtNLM"/>
    </source>
</evidence>
<sequence>MSSYSSQSRARYYRLPFESPLVLQDILGYTRPEIHKFLGQATVRNDNDQISKQEKADLEKVWHSIIDPFFCNKFSDISPVNIKVHGVVIKVFYINCAISAVLSITMTNPIAKFTSTREAHDWALFVAVVLGALSFKSKNEMSNLRWRQERLESLEDAIHGPSRGILAPQIVLSRNTSPDQNRDGNCAETVPMMVVAARRSSEVFSIAIRLVNIPDRDCNPSILVHCMEGSKRSGSNFTLFQAKACENCLRFFDLLREKKGIRVVHDRLCRTEYPLALMNTDRQVFLSSIYIVTNQLTKLSRAEMLLRGMRVKLHTVLSRRITLYEVAIRRAILDPEPFPDLHERIGFVGWEFTEAIKMLGEMIDEGRARILIVEKTLWNDLSMVEAVNQLAIMWNTSWRG</sequence>